<dbReference type="AlphaFoldDB" id="A0A951PSX4"/>
<feature type="domain" description="NACHT C-terminal Cysteine and Histidine-containing" evidence="1">
    <location>
        <begin position="66"/>
        <end position="91"/>
    </location>
</feature>
<evidence type="ECO:0000259" key="1">
    <source>
        <dbReference type="Pfam" id="PF22730"/>
    </source>
</evidence>
<dbReference type="InterPro" id="IPR054570">
    <property type="entry name" value="NCC-H_dom"/>
</dbReference>
<evidence type="ECO:0000313" key="3">
    <source>
        <dbReference type="Proteomes" id="UP000753908"/>
    </source>
</evidence>
<accession>A0A951PSX4</accession>
<sequence length="99" mass="11514">MSRVALGDENVVKHLIHLIQTSKNGLLLTEAPRALSKLLQGDLFSVAVRGLKDYLQNEVYKTDPGRYEQIYQILWFCTRKMSYPDFYQAWHETTTHQQG</sequence>
<dbReference type="Proteomes" id="UP000753908">
    <property type="component" value="Unassembled WGS sequence"/>
</dbReference>
<comment type="caution">
    <text evidence="2">The sequence shown here is derived from an EMBL/GenBank/DDBJ whole genome shotgun (WGS) entry which is preliminary data.</text>
</comment>
<proteinExistence type="predicted"/>
<gene>
    <name evidence="2" type="ORF">KME25_33070</name>
</gene>
<evidence type="ECO:0000313" key="2">
    <source>
        <dbReference type="EMBL" id="MBW4549201.1"/>
    </source>
</evidence>
<reference evidence="2" key="2">
    <citation type="journal article" date="2022" name="Microbiol. Resour. Announc.">
        <title>Metagenome Sequencing to Explore Phylogenomics of Terrestrial Cyanobacteria.</title>
        <authorList>
            <person name="Ward R.D."/>
            <person name="Stajich J.E."/>
            <person name="Johansen J.R."/>
            <person name="Huntemann M."/>
            <person name="Clum A."/>
            <person name="Foster B."/>
            <person name="Foster B."/>
            <person name="Roux S."/>
            <person name="Palaniappan K."/>
            <person name="Varghese N."/>
            <person name="Mukherjee S."/>
            <person name="Reddy T.B.K."/>
            <person name="Daum C."/>
            <person name="Copeland A."/>
            <person name="Chen I.A."/>
            <person name="Ivanova N.N."/>
            <person name="Kyrpides N.C."/>
            <person name="Shapiro N."/>
            <person name="Eloe-Fadrosh E.A."/>
            <person name="Pietrasiak N."/>
        </authorList>
    </citation>
    <scope>NUCLEOTIDE SEQUENCE</scope>
    <source>
        <strain evidence="2">CPER-KK1</strain>
    </source>
</reference>
<dbReference type="Pfam" id="PF22730">
    <property type="entry name" value="NCC-H"/>
    <property type="match status" value="1"/>
</dbReference>
<protein>
    <recommendedName>
        <fullName evidence="1">NACHT C-terminal Cysteine and Histidine-containing domain-containing protein</fullName>
    </recommendedName>
</protein>
<dbReference type="EMBL" id="JAHHIF010000086">
    <property type="protein sequence ID" value="MBW4549201.1"/>
    <property type="molecule type" value="Genomic_DNA"/>
</dbReference>
<organism evidence="2 3">
    <name type="scientific">Symplocastrum torsivum CPER-KK1</name>
    <dbReference type="NCBI Taxonomy" id="450513"/>
    <lineage>
        <taxon>Bacteria</taxon>
        <taxon>Bacillati</taxon>
        <taxon>Cyanobacteriota</taxon>
        <taxon>Cyanophyceae</taxon>
        <taxon>Oscillatoriophycideae</taxon>
        <taxon>Oscillatoriales</taxon>
        <taxon>Microcoleaceae</taxon>
        <taxon>Symplocastrum</taxon>
    </lineage>
</organism>
<name>A0A951PSX4_9CYAN</name>
<reference evidence="2" key="1">
    <citation type="submission" date="2021-05" db="EMBL/GenBank/DDBJ databases">
        <authorList>
            <person name="Pietrasiak N."/>
            <person name="Ward R."/>
            <person name="Stajich J.E."/>
            <person name="Kurbessoian T."/>
        </authorList>
    </citation>
    <scope>NUCLEOTIDE SEQUENCE</scope>
    <source>
        <strain evidence="2">CPER-KK1</strain>
    </source>
</reference>